<sequence>MNILITGGTGLVGSRLAEVLVEERNHVYILSRSEHSDDHPFIHYIKYDPDDINNLSWADELPLNVDAVYNFAGASLQKMWTDRHKEEIMDSRINTTKMLYNWVKNSDIKPDVLVNASAVGYYPTSESVSFTEEDEFQPSNYLASVVNAWEKEALNFQAFGMRVVLARFGLVLDKDEGVLPMMALPFKFGAGGDIGTGKQFYSWIHLEDLINSLLYVLAVDELDGPVNMTSPVPLRQEQFAKYLGMALGKPTIVRTPGFLFKTVLGDQSILIIRGQKVIPQKLLANDFKFNYPTLDLALDDIYGA</sequence>
<accession>A0A1G9GB46</accession>
<dbReference type="Pfam" id="PF08338">
    <property type="entry name" value="DUF1731"/>
    <property type="match status" value="1"/>
</dbReference>
<dbReference type="Pfam" id="PF01370">
    <property type="entry name" value="Epimerase"/>
    <property type="match status" value="1"/>
</dbReference>
<dbReference type="NCBIfam" id="TIGR01777">
    <property type="entry name" value="yfcH"/>
    <property type="match status" value="1"/>
</dbReference>
<dbReference type="EMBL" id="FNFY01000016">
    <property type="protein sequence ID" value="SDK97890.1"/>
    <property type="molecule type" value="Genomic_DNA"/>
</dbReference>
<evidence type="ECO:0000256" key="1">
    <source>
        <dbReference type="ARBA" id="ARBA00009353"/>
    </source>
</evidence>
<evidence type="ECO:0000313" key="5">
    <source>
        <dbReference type="Proteomes" id="UP000199008"/>
    </source>
</evidence>
<dbReference type="InterPro" id="IPR001509">
    <property type="entry name" value="Epimerase_deHydtase"/>
</dbReference>
<dbReference type="InterPro" id="IPR013549">
    <property type="entry name" value="DUF1731"/>
</dbReference>
<dbReference type="AlphaFoldDB" id="A0A1G9GB46"/>
<keyword evidence="5" id="KW-1185">Reference proteome</keyword>
<name>A0A1G9GB46_9BACL</name>
<dbReference type="Proteomes" id="UP000199008">
    <property type="component" value="Unassembled WGS sequence"/>
</dbReference>
<dbReference type="Gene3D" id="3.40.50.720">
    <property type="entry name" value="NAD(P)-binding Rossmann-like Domain"/>
    <property type="match status" value="1"/>
</dbReference>
<evidence type="ECO:0000259" key="2">
    <source>
        <dbReference type="Pfam" id="PF01370"/>
    </source>
</evidence>
<dbReference type="STRING" id="576118.SAMN05216216_11631"/>
<evidence type="ECO:0008006" key="6">
    <source>
        <dbReference type="Google" id="ProtNLM"/>
    </source>
</evidence>
<feature type="domain" description="DUF1731" evidence="3">
    <location>
        <begin position="255"/>
        <end position="301"/>
    </location>
</feature>
<dbReference type="InterPro" id="IPR010099">
    <property type="entry name" value="SDR39U1"/>
</dbReference>
<gene>
    <name evidence="4" type="ORF">SAMN05216216_11631</name>
</gene>
<dbReference type="OrthoDB" id="9801773at2"/>
<reference evidence="5" key="1">
    <citation type="submission" date="2016-10" db="EMBL/GenBank/DDBJ databases">
        <authorList>
            <person name="Varghese N."/>
            <person name="Submissions S."/>
        </authorList>
    </citation>
    <scope>NUCLEOTIDE SEQUENCE [LARGE SCALE GENOMIC DNA]</scope>
    <source>
        <strain evidence="5">CGMCC 1.8895</strain>
    </source>
</reference>
<dbReference type="InterPro" id="IPR036291">
    <property type="entry name" value="NAD(P)-bd_dom_sf"/>
</dbReference>
<evidence type="ECO:0000259" key="3">
    <source>
        <dbReference type="Pfam" id="PF08338"/>
    </source>
</evidence>
<dbReference type="SUPFAM" id="SSF51735">
    <property type="entry name" value="NAD(P)-binding Rossmann-fold domains"/>
    <property type="match status" value="1"/>
</dbReference>
<dbReference type="PANTHER" id="PTHR11092:SF0">
    <property type="entry name" value="EPIMERASE FAMILY PROTEIN SDR39U1"/>
    <property type="match status" value="1"/>
</dbReference>
<comment type="similarity">
    <text evidence="1">Belongs to the NAD(P)-dependent epimerase/dehydratase family. SDR39U1 subfamily.</text>
</comment>
<feature type="domain" description="NAD-dependent epimerase/dehydratase" evidence="2">
    <location>
        <begin position="3"/>
        <end position="219"/>
    </location>
</feature>
<protein>
    <recommendedName>
        <fullName evidence="6">TIGR01777 family protein</fullName>
    </recommendedName>
</protein>
<proteinExistence type="inferred from homology"/>
<dbReference type="PANTHER" id="PTHR11092">
    <property type="entry name" value="SUGAR NUCLEOTIDE EPIMERASE RELATED"/>
    <property type="match status" value="1"/>
</dbReference>
<evidence type="ECO:0000313" key="4">
    <source>
        <dbReference type="EMBL" id="SDK97890.1"/>
    </source>
</evidence>
<dbReference type="RefSeq" id="WP_092986820.1">
    <property type="nucleotide sequence ID" value="NZ_FNFY01000016.1"/>
</dbReference>
<organism evidence="4 5">
    <name type="scientific">Lacicoccus qingdaonensis</name>
    <dbReference type="NCBI Taxonomy" id="576118"/>
    <lineage>
        <taxon>Bacteria</taxon>
        <taxon>Bacillati</taxon>
        <taxon>Bacillota</taxon>
        <taxon>Bacilli</taxon>
        <taxon>Bacillales</taxon>
        <taxon>Salinicoccaceae</taxon>
        <taxon>Lacicoccus</taxon>
    </lineage>
</organism>